<accession>A0ACC2DK86</accession>
<organism evidence="1 2">
    <name type="scientific">Diphasiastrum complanatum</name>
    <name type="common">Issler's clubmoss</name>
    <name type="synonym">Lycopodium complanatum</name>
    <dbReference type="NCBI Taxonomy" id="34168"/>
    <lineage>
        <taxon>Eukaryota</taxon>
        <taxon>Viridiplantae</taxon>
        <taxon>Streptophyta</taxon>
        <taxon>Embryophyta</taxon>
        <taxon>Tracheophyta</taxon>
        <taxon>Lycopodiopsida</taxon>
        <taxon>Lycopodiales</taxon>
        <taxon>Lycopodiaceae</taxon>
        <taxon>Lycopodioideae</taxon>
        <taxon>Diphasiastrum</taxon>
    </lineage>
</organism>
<keyword evidence="2" id="KW-1185">Reference proteome</keyword>
<proteinExistence type="predicted"/>
<gene>
    <name evidence="1" type="ORF">O6H91_06G141700</name>
</gene>
<evidence type="ECO:0000313" key="1">
    <source>
        <dbReference type="EMBL" id="KAJ7554467.1"/>
    </source>
</evidence>
<name>A0ACC2DK86_DIPCM</name>
<protein>
    <submittedName>
        <fullName evidence="1">Uncharacterized protein</fullName>
    </submittedName>
</protein>
<dbReference type="EMBL" id="CM055097">
    <property type="protein sequence ID" value="KAJ7554467.1"/>
    <property type="molecule type" value="Genomic_DNA"/>
</dbReference>
<dbReference type="Proteomes" id="UP001162992">
    <property type="component" value="Chromosome 6"/>
</dbReference>
<comment type="caution">
    <text evidence="1">The sequence shown here is derived from an EMBL/GenBank/DDBJ whole genome shotgun (WGS) entry which is preliminary data.</text>
</comment>
<evidence type="ECO:0000313" key="2">
    <source>
        <dbReference type="Proteomes" id="UP001162992"/>
    </source>
</evidence>
<reference evidence="2" key="1">
    <citation type="journal article" date="2024" name="Proc. Natl. Acad. Sci. U.S.A.">
        <title>Extraordinary preservation of gene collinearity over three hundred million years revealed in homosporous lycophytes.</title>
        <authorList>
            <person name="Li C."/>
            <person name="Wickell D."/>
            <person name="Kuo L.Y."/>
            <person name="Chen X."/>
            <person name="Nie B."/>
            <person name="Liao X."/>
            <person name="Peng D."/>
            <person name="Ji J."/>
            <person name="Jenkins J."/>
            <person name="Williams M."/>
            <person name="Shu S."/>
            <person name="Plott C."/>
            <person name="Barry K."/>
            <person name="Rajasekar S."/>
            <person name="Grimwood J."/>
            <person name="Han X."/>
            <person name="Sun S."/>
            <person name="Hou Z."/>
            <person name="He W."/>
            <person name="Dai G."/>
            <person name="Sun C."/>
            <person name="Schmutz J."/>
            <person name="Leebens-Mack J.H."/>
            <person name="Li F.W."/>
            <person name="Wang L."/>
        </authorList>
    </citation>
    <scope>NUCLEOTIDE SEQUENCE [LARGE SCALE GENOMIC DNA]</scope>
    <source>
        <strain evidence="2">cv. PW_Plant_1</strain>
    </source>
</reference>
<sequence length="735" mass="82697">MALETNSYFNPRGGEVKVSHKHSSQIYCQSSAFNPGISLAGSQDIAFPGDYQHVEARSKVVPHVHHASDFKKNDKDSFHGSASCNSSQSRVSCLVEIPLTTVSESRLKEKKSCLKGKGKYDKNFKIHCDRDNDHHFRIPTNGAHRAQHKACTIHQLRDGRRLHSATNISGSMSVKKEIVERVCDILAKREWGQETVQALSDLDLNLSPFQINEVLKQQKDTERALSFFNWAKDQRGYKHDAHTYTTMLGILGRARNFEALDCLFNEMLREGCKPSIVTYNRLIHSYGRANYLEASRNIFNHMHTVGCKPDRVTYGTLIDLHTKAGCHDTAVGFYDMMQQAGYCPDTFTYSLMIHCFGKAGKLTAAYRLFCEMVDQGYPPSLVTYNTMIDHFAKAGKFDMAMKLYNDMKEAGYRPDQVTYSIMMEVLGHSGHVEEAELVLFEMEQAGWTADAPIYGLMVDLWGKSGNAEKAVEWFNKMIHSGVKANVPACNSLLSAYLRLNSYNAAREVLQSMSKWGLDPSLQTYTLLLSCCKGTEQQQQIDLMLSLKGRIEHPAHTFLCSFLTSEPSDTRSLIRHFFDCMQFEEQETKRGFADSLIDFLHDSGLKSAAGHVWDIVVEKSLYPRAVTDKTPHHWSVNLHVMSIGTALVALLRTLVLFKERMVTSGVAPERVYIITGWGRRSRVAGASLVKHAVESLLNSLGSPFHIDGANLGCFVSKGKPLFQWLTEPQVEQVLVF</sequence>